<feature type="domain" description="THH1/TOM1/TOM3" evidence="7">
    <location>
        <begin position="171"/>
        <end position="316"/>
    </location>
</feature>
<feature type="transmembrane region" description="Helical" evidence="6">
    <location>
        <begin position="166"/>
        <end position="187"/>
    </location>
</feature>
<evidence type="ECO:0000256" key="5">
    <source>
        <dbReference type="ARBA" id="ARBA00023136"/>
    </source>
</evidence>
<dbReference type="eggNOG" id="ENOG502QQ9Y">
    <property type="taxonomic scope" value="Eukaryota"/>
</dbReference>
<evidence type="ECO:0000313" key="8">
    <source>
        <dbReference type="EMBL" id="ERN09175.1"/>
    </source>
</evidence>
<feature type="transmembrane region" description="Helical" evidence="6">
    <location>
        <begin position="20"/>
        <end position="42"/>
    </location>
</feature>
<dbReference type="Pfam" id="PF06454">
    <property type="entry name" value="THH1_TOM1-3_dom"/>
    <property type="match status" value="2"/>
</dbReference>
<comment type="similarity">
    <text evidence="2">Belongs to the plant tobamovirus multiplication TOM1 protein family.</text>
</comment>
<dbReference type="InterPro" id="IPR009457">
    <property type="entry name" value="THH1/TOM1/TOM3_dom"/>
</dbReference>
<dbReference type="GO" id="GO:0005774">
    <property type="term" value="C:vacuolar membrane"/>
    <property type="evidence" value="ECO:0007669"/>
    <property type="project" value="UniProtKB-SubCell"/>
</dbReference>
<keyword evidence="3 6" id="KW-0812">Transmembrane</keyword>
<organism evidence="8 9">
    <name type="scientific">Amborella trichopoda</name>
    <dbReference type="NCBI Taxonomy" id="13333"/>
    <lineage>
        <taxon>Eukaryota</taxon>
        <taxon>Viridiplantae</taxon>
        <taxon>Streptophyta</taxon>
        <taxon>Embryophyta</taxon>
        <taxon>Tracheophyta</taxon>
        <taxon>Spermatophyta</taxon>
        <taxon>Magnoliopsida</taxon>
        <taxon>Amborellales</taxon>
        <taxon>Amborellaceae</taxon>
        <taxon>Amborella</taxon>
    </lineage>
</organism>
<keyword evidence="4 6" id="KW-1133">Transmembrane helix</keyword>
<protein>
    <recommendedName>
        <fullName evidence="7">THH1/TOM1/TOM3 domain-containing protein</fullName>
    </recommendedName>
</protein>
<evidence type="ECO:0000256" key="3">
    <source>
        <dbReference type="ARBA" id="ARBA00022692"/>
    </source>
</evidence>
<comment type="subcellular location">
    <subcellularLocation>
        <location evidence="1">Vacuole membrane</location>
        <topology evidence="1">Multi-pass membrane protein</topology>
    </subcellularLocation>
</comment>
<gene>
    <name evidence="8" type="ORF">AMTR_s00014p00235930</name>
</gene>
<dbReference type="Gramene" id="ERN09175">
    <property type="protein sequence ID" value="ERN09175"/>
    <property type="gene ID" value="AMTR_s00014p00235930"/>
</dbReference>
<reference evidence="9" key="1">
    <citation type="journal article" date="2013" name="Science">
        <title>The Amborella genome and the evolution of flowering plants.</title>
        <authorList>
            <consortium name="Amborella Genome Project"/>
        </authorList>
    </citation>
    <scope>NUCLEOTIDE SEQUENCE [LARGE SCALE GENOMIC DNA]</scope>
</reference>
<dbReference type="EMBL" id="KI393051">
    <property type="protein sequence ID" value="ERN09175.1"/>
    <property type="molecule type" value="Genomic_DNA"/>
</dbReference>
<dbReference type="PROSITE" id="PS51257">
    <property type="entry name" value="PROKAR_LIPOPROTEIN"/>
    <property type="match status" value="1"/>
</dbReference>
<evidence type="ECO:0000259" key="7">
    <source>
        <dbReference type="Pfam" id="PF06454"/>
    </source>
</evidence>
<dbReference type="STRING" id="13333.W1PPS5"/>
<keyword evidence="5 6" id="KW-0472">Membrane</keyword>
<feature type="transmembrane region" description="Helical" evidence="6">
    <location>
        <begin position="202"/>
        <end position="224"/>
    </location>
</feature>
<keyword evidence="9" id="KW-1185">Reference proteome</keyword>
<dbReference type="HOGENOM" id="CLU_050146_0_0_1"/>
<evidence type="ECO:0000256" key="6">
    <source>
        <dbReference type="SAM" id="Phobius"/>
    </source>
</evidence>
<dbReference type="OrthoDB" id="747122at2759"/>
<evidence type="ECO:0000313" key="9">
    <source>
        <dbReference type="Proteomes" id="UP000017836"/>
    </source>
</evidence>
<name>W1PPS5_AMBTC</name>
<evidence type="ECO:0000256" key="2">
    <source>
        <dbReference type="ARBA" id="ARBA00006779"/>
    </source>
</evidence>
<evidence type="ECO:0000256" key="1">
    <source>
        <dbReference type="ARBA" id="ARBA00004128"/>
    </source>
</evidence>
<sequence length="399" mass="44842">MKPLDKEGHCLPRPLAICNISLACIDGLIAAIAFSQLLRIHLGNQQVGWTRQKVFLVMIGSSNAGYLIYFLSNVIANCNGWFCWLHACGFILMAFPQILFLGAFLLLLSFWVDLCHQAIDEDEEDKDDQVYQVLLEKTKNRTGSTSAENYRKCCSWHIHVGSRQKFVIMVLVLILVLMVAFSVLIWVGMGKNPINSSVMARIYSYILSVITLLVGGGLACYGLLIFLKMRRVRSDKVSSEMRKVAGLAAAAVVCFTSCALVALVTDIPVLNSWHSDDAHGIYSSFITTFYYFIGSSIPSIVILWVMREAPPRLVANRSTPPRPVMVIRESRTPSPYPHHWLAATTSSQPQGVNFQWKREHSSYSCRPQKVAQYDLKLRQESLTLGGYFANIMKKRRPPL</sequence>
<dbReference type="PANTHER" id="PTHR31142">
    <property type="entry name" value="TOBAMOVIRUS MULTIPLICATION PROTEIN 1-LIKE ISOFORM X1"/>
    <property type="match status" value="1"/>
</dbReference>
<dbReference type="PANTHER" id="PTHR31142:SF4">
    <property type="entry name" value="OS01G0751300 PROTEIN"/>
    <property type="match status" value="1"/>
</dbReference>
<dbReference type="Proteomes" id="UP000017836">
    <property type="component" value="Unassembled WGS sequence"/>
</dbReference>
<dbReference type="AlphaFoldDB" id="W1PPS5"/>
<accession>W1PPS5</accession>
<feature type="transmembrane region" description="Helical" evidence="6">
    <location>
        <begin position="285"/>
        <end position="306"/>
    </location>
</feature>
<feature type="domain" description="THH1/TOM1/TOM3" evidence="7">
    <location>
        <begin position="19"/>
        <end position="120"/>
    </location>
</feature>
<proteinExistence type="inferred from homology"/>
<dbReference type="InterPro" id="IPR040226">
    <property type="entry name" value="THH1/TOM1/TOM3"/>
</dbReference>
<feature type="transmembrane region" description="Helical" evidence="6">
    <location>
        <begin position="244"/>
        <end position="265"/>
    </location>
</feature>
<feature type="transmembrane region" description="Helical" evidence="6">
    <location>
        <begin position="84"/>
        <end position="108"/>
    </location>
</feature>
<evidence type="ECO:0000256" key="4">
    <source>
        <dbReference type="ARBA" id="ARBA00022989"/>
    </source>
</evidence>
<feature type="transmembrane region" description="Helical" evidence="6">
    <location>
        <begin position="54"/>
        <end position="72"/>
    </location>
</feature>